<sequence>MNMKEIDQRATAVLLASLDRDLDLKCMQLKEKHKETKLQKTFFLSCLIILLSFLLQIVFKVFNLNFLLIFVVYQGLALFLLTPFVLNFNKGGISQ</sequence>
<protein>
    <submittedName>
        <fullName evidence="2">Uncharacterized protein</fullName>
    </submittedName>
</protein>
<keyword evidence="3" id="KW-1185">Reference proteome</keyword>
<dbReference type="OrthoDB" id="27294at186807"/>
<dbReference type="Proteomes" id="UP000010847">
    <property type="component" value="Chromosome"/>
</dbReference>
<feature type="transmembrane region" description="Helical" evidence="1">
    <location>
        <begin position="65"/>
        <end position="86"/>
    </location>
</feature>
<organism evidence="2 3">
    <name type="scientific">Desulfitobacterium metallireducens DSM 15288</name>
    <dbReference type="NCBI Taxonomy" id="871968"/>
    <lineage>
        <taxon>Bacteria</taxon>
        <taxon>Bacillati</taxon>
        <taxon>Bacillota</taxon>
        <taxon>Clostridia</taxon>
        <taxon>Eubacteriales</taxon>
        <taxon>Desulfitobacteriaceae</taxon>
        <taxon>Desulfitobacterium</taxon>
    </lineage>
</organism>
<dbReference type="AlphaFoldDB" id="W0ECD6"/>
<dbReference type="HOGENOM" id="CLU_2368280_0_0_9"/>
<dbReference type="KEGG" id="dmt:DESME_02660"/>
<evidence type="ECO:0000256" key="1">
    <source>
        <dbReference type="SAM" id="Phobius"/>
    </source>
</evidence>
<evidence type="ECO:0000313" key="2">
    <source>
        <dbReference type="EMBL" id="AHF08432.1"/>
    </source>
</evidence>
<keyword evidence="1" id="KW-0472">Membrane</keyword>
<dbReference type="EMBL" id="CP007032">
    <property type="protein sequence ID" value="AHF08432.1"/>
    <property type="molecule type" value="Genomic_DNA"/>
</dbReference>
<keyword evidence="1" id="KW-1133">Transmembrane helix</keyword>
<feature type="transmembrane region" description="Helical" evidence="1">
    <location>
        <begin position="41"/>
        <end position="59"/>
    </location>
</feature>
<name>W0ECD6_9FIRM</name>
<dbReference type="STRING" id="871968.DESME_02660"/>
<reference evidence="2 3" key="1">
    <citation type="submission" date="2013-12" db="EMBL/GenBank/DDBJ databases">
        <authorList>
            <consortium name="DOE Joint Genome Institute"/>
            <person name="Smidt H."/>
            <person name="Huntemann M."/>
            <person name="Han J."/>
            <person name="Chen A."/>
            <person name="Kyrpides N."/>
            <person name="Mavromatis K."/>
            <person name="Markowitz V."/>
            <person name="Palaniappan K."/>
            <person name="Ivanova N."/>
            <person name="Schaumberg A."/>
            <person name="Pati A."/>
            <person name="Liolios K."/>
            <person name="Nordberg H.P."/>
            <person name="Cantor M.N."/>
            <person name="Hua S.X."/>
            <person name="Woyke T."/>
        </authorList>
    </citation>
    <scope>NUCLEOTIDE SEQUENCE [LARGE SCALE GENOMIC DNA]</scope>
    <source>
        <strain evidence="3">DSM 15288</strain>
    </source>
</reference>
<gene>
    <name evidence="2" type="ORF">DESME_02660</name>
</gene>
<dbReference type="RefSeq" id="WP_006717363.1">
    <property type="nucleotide sequence ID" value="NZ_CP007032.1"/>
</dbReference>
<accession>W0ECD6</accession>
<evidence type="ECO:0000313" key="3">
    <source>
        <dbReference type="Proteomes" id="UP000010847"/>
    </source>
</evidence>
<keyword evidence="1" id="KW-0812">Transmembrane</keyword>
<proteinExistence type="predicted"/>